<dbReference type="AlphaFoldDB" id="A0A1W1E4B3"/>
<dbReference type="EMBL" id="FPIA01000077">
    <property type="protein sequence ID" value="SFV88687.1"/>
    <property type="molecule type" value="Genomic_DNA"/>
</dbReference>
<name>A0A1W1E4B3_9ZZZZ</name>
<protein>
    <submittedName>
        <fullName evidence="1">Uncharacterized protein</fullName>
    </submittedName>
</protein>
<gene>
    <name evidence="1" type="ORF">MNB_SUP05-SYMBIONT-7-461</name>
</gene>
<organism evidence="1">
    <name type="scientific">hydrothermal vent metagenome</name>
    <dbReference type="NCBI Taxonomy" id="652676"/>
    <lineage>
        <taxon>unclassified sequences</taxon>
        <taxon>metagenomes</taxon>
        <taxon>ecological metagenomes</taxon>
    </lineage>
</organism>
<evidence type="ECO:0000313" key="1">
    <source>
        <dbReference type="EMBL" id="SFV88687.1"/>
    </source>
</evidence>
<sequence>MSSQVKYGIYLIFYFGKRKNKDLFMSRIKNTILEKYIKQIEIITIDLQK</sequence>
<accession>A0A1W1E4B3</accession>
<reference evidence="1" key="1">
    <citation type="submission" date="2016-10" db="EMBL/GenBank/DDBJ databases">
        <authorList>
            <person name="de Groot N.N."/>
        </authorList>
    </citation>
    <scope>NUCLEOTIDE SEQUENCE</scope>
</reference>
<proteinExistence type="predicted"/>